<evidence type="ECO:0008006" key="19">
    <source>
        <dbReference type="Google" id="ProtNLM"/>
    </source>
</evidence>
<feature type="region of interest" description="Disordered" evidence="13">
    <location>
        <begin position="1"/>
        <end position="33"/>
    </location>
</feature>
<keyword evidence="18" id="KW-1185">Reference proteome</keyword>
<evidence type="ECO:0000256" key="6">
    <source>
        <dbReference type="ARBA" id="ARBA00022958"/>
    </source>
</evidence>
<evidence type="ECO:0000256" key="12">
    <source>
        <dbReference type="RuleBase" id="RU003822"/>
    </source>
</evidence>
<feature type="domain" description="Potassium channel inwardly rectifying transmembrane" evidence="15">
    <location>
        <begin position="98"/>
        <end position="244"/>
    </location>
</feature>
<organism evidence="17 18">
    <name type="scientific">Cardiocondyla obscurior</name>
    <dbReference type="NCBI Taxonomy" id="286306"/>
    <lineage>
        <taxon>Eukaryota</taxon>
        <taxon>Metazoa</taxon>
        <taxon>Ecdysozoa</taxon>
        <taxon>Arthropoda</taxon>
        <taxon>Hexapoda</taxon>
        <taxon>Insecta</taxon>
        <taxon>Pterygota</taxon>
        <taxon>Neoptera</taxon>
        <taxon>Endopterygota</taxon>
        <taxon>Hymenoptera</taxon>
        <taxon>Apocrita</taxon>
        <taxon>Aculeata</taxon>
        <taxon>Formicoidea</taxon>
        <taxon>Formicidae</taxon>
        <taxon>Myrmicinae</taxon>
        <taxon>Cardiocondyla</taxon>
    </lineage>
</organism>
<dbReference type="InterPro" id="IPR041647">
    <property type="entry name" value="IRK_C"/>
</dbReference>
<feature type="compositionally biased region" description="Basic and acidic residues" evidence="13">
    <location>
        <begin position="23"/>
        <end position="33"/>
    </location>
</feature>
<evidence type="ECO:0000256" key="14">
    <source>
        <dbReference type="SAM" id="Phobius"/>
    </source>
</evidence>
<dbReference type="GO" id="GO:1990573">
    <property type="term" value="P:potassium ion import across plasma membrane"/>
    <property type="evidence" value="ECO:0007669"/>
    <property type="project" value="TreeGrafter"/>
</dbReference>
<comment type="caution">
    <text evidence="17">The sequence shown here is derived from an EMBL/GenBank/DDBJ whole genome shotgun (WGS) entry which is preliminary data.</text>
</comment>
<evidence type="ECO:0000256" key="10">
    <source>
        <dbReference type="ARBA" id="ARBA00023303"/>
    </source>
</evidence>
<keyword evidence="8 12" id="KW-0406">Ion transport</keyword>
<feature type="transmembrane region" description="Helical" evidence="14">
    <location>
        <begin position="216"/>
        <end position="239"/>
    </location>
</feature>
<dbReference type="InterPro" id="IPR016449">
    <property type="entry name" value="K_chnl_inward-rec_Kir"/>
</dbReference>
<dbReference type="InterPro" id="IPR014756">
    <property type="entry name" value="Ig_E-set"/>
</dbReference>
<evidence type="ECO:0000256" key="11">
    <source>
        <dbReference type="ARBA" id="ARBA00034430"/>
    </source>
</evidence>
<comment type="subcellular location">
    <subcellularLocation>
        <location evidence="1 12">Membrane</location>
        <topology evidence="1 12">Multi-pass membrane protein</topology>
    </subcellularLocation>
</comment>
<evidence type="ECO:0000256" key="2">
    <source>
        <dbReference type="ARBA" id="ARBA00022448"/>
    </source>
</evidence>
<dbReference type="Pfam" id="PF01007">
    <property type="entry name" value="IRK"/>
    <property type="match status" value="1"/>
</dbReference>
<keyword evidence="6 12" id="KW-0630">Potassium</keyword>
<keyword evidence="10 12" id="KW-0407">Ion channel</keyword>
<evidence type="ECO:0000313" key="17">
    <source>
        <dbReference type="EMBL" id="KAL0123023.1"/>
    </source>
</evidence>
<evidence type="ECO:0000256" key="4">
    <source>
        <dbReference type="ARBA" id="ARBA00022692"/>
    </source>
</evidence>
<dbReference type="Proteomes" id="UP001430953">
    <property type="component" value="Unassembled WGS sequence"/>
</dbReference>
<keyword evidence="7 14" id="KW-1133">Transmembrane helix</keyword>
<comment type="similarity">
    <text evidence="12">Belongs to the inward rectifier-type potassium channel (TC 1.A.2.1) family.</text>
</comment>
<dbReference type="AlphaFoldDB" id="A0AAW2G5S1"/>
<dbReference type="Gene3D" id="2.60.40.1400">
    <property type="entry name" value="G protein-activated inward rectifier potassium channel 1"/>
    <property type="match status" value="1"/>
</dbReference>
<dbReference type="GO" id="GO:0034702">
    <property type="term" value="C:monoatomic ion channel complex"/>
    <property type="evidence" value="ECO:0007669"/>
    <property type="project" value="UniProtKB-KW"/>
</dbReference>
<keyword evidence="5 12" id="KW-0851">Voltage-gated channel</keyword>
<comment type="catalytic activity">
    <reaction evidence="11">
        <text>K(+)(in) = K(+)(out)</text>
        <dbReference type="Rhea" id="RHEA:29463"/>
        <dbReference type="ChEBI" id="CHEBI:29103"/>
    </reaction>
</comment>
<proteinExistence type="inferred from homology"/>
<dbReference type="SUPFAM" id="SSF81296">
    <property type="entry name" value="E set domains"/>
    <property type="match status" value="1"/>
</dbReference>
<dbReference type="GO" id="GO:0005886">
    <property type="term" value="C:plasma membrane"/>
    <property type="evidence" value="ECO:0007669"/>
    <property type="project" value="TreeGrafter"/>
</dbReference>
<dbReference type="PANTHER" id="PTHR11767:SF113">
    <property type="entry name" value="INWARDLY RECTIFYING POTASSIUM CHANNEL 2, ISOFORM D"/>
    <property type="match status" value="1"/>
</dbReference>
<dbReference type="GO" id="GO:0005242">
    <property type="term" value="F:inward rectifier potassium channel activity"/>
    <property type="evidence" value="ECO:0007669"/>
    <property type="project" value="InterPro"/>
</dbReference>
<evidence type="ECO:0000313" key="18">
    <source>
        <dbReference type="Proteomes" id="UP001430953"/>
    </source>
</evidence>
<name>A0AAW2G5S1_9HYME</name>
<dbReference type="Pfam" id="PF17655">
    <property type="entry name" value="IRK_C"/>
    <property type="match status" value="1"/>
</dbReference>
<dbReference type="SUPFAM" id="SSF81324">
    <property type="entry name" value="Voltage-gated potassium channels"/>
    <property type="match status" value="1"/>
</dbReference>
<evidence type="ECO:0000256" key="9">
    <source>
        <dbReference type="ARBA" id="ARBA00023136"/>
    </source>
</evidence>
<evidence type="ECO:0000259" key="16">
    <source>
        <dbReference type="Pfam" id="PF17655"/>
    </source>
</evidence>
<evidence type="ECO:0000256" key="8">
    <source>
        <dbReference type="ARBA" id="ARBA00023065"/>
    </source>
</evidence>
<feature type="transmembrane region" description="Helical" evidence="14">
    <location>
        <begin position="176"/>
        <end position="195"/>
    </location>
</feature>
<keyword evidence="2 12" id="KW-0813">Transport</keyword>
<accession>A0AAW2G5S1</accession>
<feature type="transmembrane region" description="Helical" evidence="14">
    <location>
        <begin position="133"/>
        <end position="156"/>
    </location>
</feature>
<keyword evidence="4 12" id="KW-0812">Transmembrane</keyword>
<evidence type="ECO:0000256" key="1">
    <source>
        <dbReference type="ARBA" id="ARBA00004141"/>
    </source>
</evidence>
<gene>
    <name evidence="17" type="ORF">PUN28_007569</name>
</gene>
<dbReference type="FunFam" id="2.60.40.1400:FF:000001">
    <property type="entry name" value="G protein-activated inward rectifier potassium channel 2"/>
    <property type="match status" value="1"/>
</dbReference>
<reference evidence="17 18" key="1">
    <citation type="submission" date="2023-03" db="EMBL/GenBank/DDBJ databases">
        <title>High recombination rates correlate with genetic variation in Cardiocondyla obscurior ants.</title>
        <authorList>
            <person name="Errbii M."/>
        </authorList>
    </citation>
    <scope>NUCLEOTIDE SEQUENCE [LARGE SCALE GENOMIC DNA]</scope>
    <source>
        <strain evidence="17">Alpha-2009</strain>
        <tissue evidence="17">Whole body</tissue>
    </source>
</reference>
<dbReference type="PRINTS" id="PR01320">
    <property type="entry name" value="KIRCHANNEL"/>
</dbReference>
<dbReference type="GO" id="GO:0034765">
    <property type="term" value="P:regulation of monoatomic ion transmembrane transport"/>
    <property type="evidence" value="ECO:0007669"/>
    <property type="project" value="TreeGrafter"/>
</dbReference>
<dbReference type="InterPro" id="IPR013518">
    <property type="entry name" value="K_chnl_inward-rec_Kir_cyto"/>
</dbReference>
<evidence type="ECO:0000256" key="13">
    <source>
        <dbReference type="SAM" id="MobiDB-lite"/>
    </source>
</evidence>
<evidence type="ECO:0000256" key="5">
    <source>
        <dbReference type="ARBA" id="ARBA00022882"/>
    </source>
</evidence>
<evidence type="ECO:0000259" key="15">
    <source>
        <dbReference type="Pfam" id="PF01007"/>
    </source>
</evidence>
<evidence type="ECO:0000256" key="7">
    <source>
        <dbReference type="ARBA" id="ARBA00022989"/>
    </source>
</evidence>
<dbReference type="InterPro" id="IPR040445">
    <property type="entry name" value="Kir_TM"/>
</dbReference>
<keyword evidence="9 14" id="KW-0472">Membrane</keyword>
<feature type="domain" description="Inward rectifier potassium channel C-terminal" evidence="16">
    <location>
        <begin position="251"/>
        <end position="422"/>
    </location>
</feature>
<dbReference type="EMBL" id="JADYXP020000006">
    <property type="protein sequence ID" value="KAL0123023.1"/>
    <property type="molecule type" value="Genomic_DNA"/>
</dbReference>
<dbReference type="FunFam" id="1.10.287.70:FF:000078">
    <property type="entry name" value="Putative Inward rectifier potassium channel"/>
    <property type="match status" value="1"/>
</dbReference>
<keyword evidence="3 12" id="KW-0633">Potassium transport</keyword>
<sequence>MMDESSKLFRLPGTIEEEEEEEQQKRTEGRKAKELIDNATESLLSQKGGSTFSTLPRNVTLLRVNTQSSSIAGGIGRQDSTRSRYRPGPTRKLRRRAVLKNGDCNVLQSRISQRRLRFLQDIFTTLVDTQWRWTLLCFILSFILSWLGFAVIWWLIAFTHGDFEEHHLPPYQTESNWTPCVLNIFSFTSCFLFSIETQHTIGYGSRSTTEECPEAIFIMCLQSISGVMIQAFMVGIVFAKMSRPKQRTQTLLFSRNAVICQRDGELCLMFRVGDMRKSHIIGASVRAQMIRTKTTLEGEILSQHQYELVVGTDGENGDLFFIWPTTIIHRIKESSPFYNISAEDMLTERFEVVLILEGTIESTGQTTQARTSYLPQEILWGHRFDSMVSYSKERQGYEVDYSLFNSTTQVDTPLCSGRELAEFYKAQEELRHGTDVLIDKNRLMRRECAHSCHPINHQSLQMLLTPVDCAKSHISTEDECYWQNNCKCPNCIFYEPQVRSADQSKDFDFNAIQVMENEELQQLPEAVNMEIVKNSEEIVFEEEDEVSERNVIKLNGMKNKVLNCNQEIFFEVKERNILQRTTGKNAINKENKTINQKSLEGEEKDTSAQALISPNKDTILKNKQSLFKAEKRNMSEQYIIRLKKEMTDKVKNTELTKKNCEMCLKREEEPHNEICKLITLPNRDQQNIEKYTKENVFTRKERKPQERFNRSLSDDLLLTICDEKSFTESKRQRNNELILSINEDNKNSKYDPFSIQHISSPNKHQKSMTDHLVTHFLTIDSRILNKNAISNAKNVEILETNKKSLNQIPKYFATSLDHLNSNSVLDQQLNYDFLKWEYGNAHCKIKQPDNIRIENENTLKKSLNRRPAKIAIRNQPHEQCSCDIRSIDSPISPESGFCEQHSEGSYKELIKNIDDKNINFVGNNVPRENAISDIDKSKENAKSHSYETISNINNSIRDEKYSNSNTSCNNILVNDM</sequence>
<evidence type="ECO:0000256" key="3">
    <source>
        <dbReference type="ARBA" id="ARBA00022538"/>
    </source>
</evidence>
<protein>
    <recommendedName>
        <fullName evidence="19">Inward rectifier potassium channel</fullName>
    </recommendedName>
</protein>
<dbReference type="Gene3D" id="1.10.287.70">
    <property type="match status" value="1"/>
</dbReference>
<dbReference type="PANTHER" id="PTHR11767">
    <property type="entry name" value="INWARD RECTIFIER POTASSIUM CHANNEL"/>
    <property type="match status" value="1"/>
</dbReference>